<organism evidence="5 6">
    <name type="scientific">Paractinoplanes deccanensis</name>
    <dbReference type="NCBI Taxonomy" id="113561"/>
    <lineage>
        <taxon>Bacteria</taxon>
        <taxon>Bacillati</taxon>
        <taxon>Actinomycetota</taxon>
        <taxon>Actinomycetes</taxon>
        <taxon>Micromonosporales</taxon>
        <taxon>Micromonosporaceae</taxon>
        <taxon>Paractinoplanes</taxon>
    </lineage>
</organism>
<protein>
    <submittedName>
        <fullName evidence="5">Dihydroflavonol-4-reductase</fullName>
    </submittedName>
</protein>
<evidence type="ECO:0000256" key="1">
    <source>
        <dbReference type="ARBA" id="ARBA00023002"/>
    </source>
</evidence>
<dbReference type="PANTHER" id="PTHR10366">
    <property type="entry name" value="NAD DEPENDENT EPIMERASE/DEHYDRATASE"/>
    <property type="match status" value="1"/>
</dbReference>
<evidence type="ECO:0000313" key="6">
    <source>
        <dbReference type="Proteomes" id="UP000609879"/>
    </source>
</evidence>
<reference evidence="5 6" key="1">
    <citation type="submission" date="2021-01" db="EMBL/GenBank/DDBJ databases">
        <title>Whole genome shotgun sequence of Actinoplanes deccanensis NBRC 13994.</title>
        <authorList>
            <person name="Komaki H."/>
            <person name="Tamura T."/>
        </authorList>
    </citation>
    <scope>NUCLEOTIDE SEQUENCE [LARGE SCALE GENOMIC DNA]</scope>
    <source>
        <strain evidence="5 6">NBRC 13994</strain>
    </source>
</reference>
<dbReference type="Pfam" id="PF01370">
    <property type="entry name" value="Epimerase"/>
    <property type="match status" value="1"/>
</dbReference>
<gene>
    <name evidence="5" type="ORF">Ade02nite_84140</name>
</gene>
<comment type="caution">
    <text evidence="5">The sequence shown here is derived from an EMBL/GenBank/DDBJ whole genome shotgun (WGS) entry which is preliminary data.</text>
</comment>
<evidence type="ECO:0000256" key="2">
    <source>
        <dbReference type="ARBA" id="ARBA00023445"/>
    </source>
</evidence>
<dbReference type="InterPro" id="IPR001509">
    <property type="entry name" value="Epimerase_deHydtase"/>
</dbReference>
<dbReference type="Proteomes" id="UP000609879">
    <property type="component" value="Unassembled WGS sequence"/>
</dbReference>
<comment type="similarity">
    <text evidence="2">Belongs to the NAD(P)-dependent epimerase/dehydratase family. Dihydroflavonol-4-reductase subfamily.</text>
</comment>
<keyword evidence="1" id="KW-0560">Oxidoreductase</keyword>
<dbReference type="InterPro" id="IPR050425">
    <property type="entry name" value="NAD(P)_dehydrat-like"/>
</dbReference>
<evidence type="ECO:0000259" key="4">
    <source>
        <dbReference type="Pfam" id="PF01370"/>
    </source>
</evidence>
<dbReference type="InterPro" id="IPR036291">
    <property type="entry name" value="NAD(P)-bd_dom_sf"/>
</dbReference>
<dbReference type="Gene3D" id="3.40.50.720">
    <property type="entry name" value="NAD(P)-binding Rossmann-like Domain"/>
    <property type="match status" value="1"/>
</dbReference>
<keyword evidence="6" id="KW-1185">Reference proteome</keyword>
<dbReference type="EMBL" id="BOMI01000178">
    <property type="protein sequence ID" value="GID79773.1"/>
    <property type="molecule type" value="Genomic_DNA"/>
</dbReference>
<proteinExistence type="inferred from homology"/>
<sequence length="328" mass="35219">MGETVLVTGGSGFIGSWCAAELLERGYQVRTTVRDPARAPAGTRAFLADLTRDDGWDEAVAGCDFVLHVASPVTTSDSDPGALVAPAREGTLRVLRAAVRAGVRRVVYTSSSAAATPRATDPDGVTDETLWTDPDGPGVSPYRRSKVLAERAAWDLMAREGGSTELSTVLPGWTLGPLPPTPGRLGSLQVVQRLLNGSLIGLPRLGFEIVDVRDIADLHLRAMTHPAAAGQRFLGTGDFLWMTEIARIVRSLPGVDVRRVPRRRLPDLVVKLAARRDADLRTTVPNLGHRRIRSSAKARRMLGWTTRPPAEAIEASARGLGEYGVRSA</sequence>
<dbReference type="SUPFAM" id="SSF51735">
    <property type="entry name" value="NAD(P)-binding Rossmann-fold domains"/>
    <property type="match status" value="1"/>
</dbReference>
<evidence type="ECO:0000313" key="5">
    <source>
        <dbReference type="EMBL" id="GID79773.1"/>
    </source>
</evidence>
<dbReference type="RefSeq" id="WP_203776328.1">
    <property type="nucleotide sequence ID" value="NZ_BAAABO010000055.1"/>
</dbReference>
<feature type="region of interest" description="Disordered" evidence="3">
    <location>
        <begin position="111"/>
        <end position="137"/>
    </location>
</feature>
<evidence type="ECO:0000256" key="3">
    <source>
        <dbReference type="SAM" id="MobiDB-lite"/>
    </source>
</evidence>
<dbReference type="PANTHER" id="PTHR10366:SF564">
    <property type="entry name" value="STEROL-4-ALPHA-CARBOXYLATE 3-DEHYDROGENASE, DECARBOXYLATING"/>
    <property type="match status" value="1"/>
</dbReference>
<feature type="domain" description="NAD-dependent epimerase/dehydratase" evidence="4">
    <location>
        <begin position="5"/>
        <end position="229"/>
    </location>
</feature>
<name>A0ABQ3YIF3_9ACTN</name>
<accession>A0ABQ3YIF3</accession>